<protein>
    <submittedName>
        <fullName evidence="2">Uncharacterized protein</fullName>
    </submittedName>
</protein>
<dbReference type="EMBL" id="GACK01008882">
    <property type="protein sequence ID" value="JAA56152.1"/>
    <property type="molecule type" value="mRNA"/>
</dbReference>
<accession>L7LX38</accession>
<dbReference type="AlphaFoldDB" id="L7LX38"/>
<keyword evidence="1" id="KW-0472">Membrane</keyword>
<keyword evidence="1" id="KW-0812">Transmembrane</keyword>
<proteinExistence type="evidence at transcript level"/>
<reference evidence="2" key="1">
    <citation type="submission" date="2012-11" db="EMBL/GenBank/DDBJ databases">
        <authorList>
            <person name="Lucero-Rivera Y.E."/>
            <person name="Tovar-Ramirez D."/>
        </authorList>
    </citation>
    <scope>NUCLEOTIDE SEQUENCE</scope>
    <source>
        <tissue evidence="2">Salivary gland</tissue>
    </source>
</reference>
<sequence>MCLCLSLNMYVYLSVCTLSVCLSVCLYVCVCVCLFLCVSTYIHYSWIEMRHHFFSIAIRYEQMLAITASCRC</sequence>
<name>L7LX38_RHIPC</name>
<feature type="transmembrane region" description="Helical" evidence="1">
    <location>
        <begin position="12"/>
        <end position="42"/>
    </location>
</feature>
<evidence type="ECO:0000313" key="2">
    <source>
        <dbReference type="EMBL" id="JAA56152.1"/>
    </source>
</evidence>
<keyword evidence="1" id="KW-1133">Transmembrane helix</keyword>
<evidence type="ECO:0000256" key="1">
    <source>
        <dbReference type="SAM" id="Phobius"/>
    </source>
</evidence>
<reference evidence="2" key="2">
    <citation type="journal article" date="2015" name="J. Proteomics">
        <title>Sexual differences in the sialomes of the zebra tick, Rhipicephalus pulchellus.</title>
        <authorList>
            <person name="Tan A.W."/>
            <person name="Francischetti I.M."/>
            <person name="Slovak M."/>
            <person name="Kini R.M."/>
            <person name="Ribeiro J.M."/>
        </authorList>
    </citation>
    <scope>NUCLEOTIDE SEQUENCE</scope>
    <source>
        <tissue evidence="2">Salivary gland</tissue>
    </source>
</reference>
<organism evidence="2">
    <name type="scientific">Rhipicephalus pulchellus</name>
    <name type="common">Yellow backed tick</name>
    <name type="synonym">Dermacentor pulchellus</name>
    <dbReference type="NCBI Taxonomy" id="72859"/>
    <lineage>
        <taxon>Eukaryota</taxon>
        <taxon>Metazoa</taxon>
        <taxon>Ecdysozoa</taxon>
        <taxon>Arthropoda</taxon>
        <taxon>Chelicerata</taxon>
        <taxon>Arachnida</taxon>
        <taxon>Acari</taxon>
        <taxon>Parasitiformes</taxon>
        <taxon>Ixodida</taxon>
        <taxon>Ixodoidea</taxon>
        <taxon>Ixodidae</taxon>
        <taxon>Rhipicephalinae</taxon>
        <taxon>Rhipicephalus</taxon>
        <taxon>Rhipicephalus</taxon>
    </lineage>
</organism>